<sequence>MMENKAEIEQQDQHLPGGKNKRKLKTEKLDSLLASLISFGNRTWRGAAVGAASMFILVIVSIGFGINTGLGKSLDTGIYLVVGILGLLIGWGLLYIGIKLLKKMKTAFLAAAVISVILTIYTLDQFRSLNSILVLSYTLVGIGIVAGGSLGYVKSKGLRNASSFVFLFIFLTVTASFFFWLLTPGYNPYPVNAGKEIDPIPLLAENPSKTGAFTFKTLTYGSGDDKQRVEFGEKVDLKVDPINAFRMIDGWDKKRTWFWGFDETNIPLNGRVWIPDGIGKFPLVLMVHGNHKMEEFSDTGYNYLGTLLASRGFIAVSVDENFLNSSWSGSLNNEINARAWLLLKHIQQLEKFNQTSSSPLSNKIDMENIALMGHSRGGQAVALAALFNKLPNYPNNGSVSFDFNYNINSIIAIAPTDYHKIADKDIKLENINYLLLHGSYDSDVSEFSGDRQFEDITFTADGDWFKTSLYIHGANHGQFNTVWGDDTSFPFNLLINKEPLISGDEQRQIAKTYISSFLESTLKGKQEYKPIFQDYRYALNWMPEKVYINRYSDNSIRLLSDYEEDIDITTGTIEGVEQTGKSLSQWYENELEYRRNFERKNHGVFIKWNETYSDNGRYIVSLPEANLSEINFTEDSSVTFSVANLGVEENDTFKGDSVDFSIKLTSKNGASATLPLHTFGKVPPVLQIQHTKTKFYQDSRYGEKTEPVLQSFVLPLKNFKLENSRFDPKQLTKVTFLFNKSKKGKIIIDDIGIRP</sequence>
<name>A0A5R9F5A9_9BACL</name>
<keyword evidence="5" id="KW-1133">Transmembrane helix</keyword>
<comment type="caution">
    <text evidence="6">The sequence shown here is derived from an EMBL/GenBank/DDBJ whole genome shotgun (WGS) entry which is preliminary data.</text>
</comment>
<feature type="transmembrane region" description="Helical" evidence="5">
    <location>
        <begin position="46"/>
        <end position="66"/>
    </location>
</feature>
<keyword evidence="5" id="KW-0812">Transmembrane</keyword>
<evidence type="ECO:0000313" key="6">
    <source>
        <dbReference type="EMBL" id="TLS37580.1"/>
    </source>
</evidence>
<protein>
    <recommendedName>
        <fullName evidence="8">Alpha/beta hydrolase</fullName>
    </recommendedName>
</protein>
<dbReference type="AlphaFoldDB" id="A0A5R9F5A9"/>
<feature type="transmembrane region" description="Helical" evidence="5">
    <location>
        <begin position="105"/>
        <end position="123"/>
    </location>
</feature>
<evidence type="ECO:0000256" key="2">
    <source>
        <dbReference type="ARBA" id="ARBA00022963"/>
    </source>
</evidence>
<dbReference type="Gene3D" id="3.40.50.1820">
    <property type="entry name" value="alpha/beta hydrolase"/>
    <property type="match status" value="1"/>
</dbReference>
<dbReference type="Proteomes" id="UP000308230">
    <property type="component" value="Unassembled WGS sequence"/>
</dbReference>
<dbReference type="PANTHER" id="PTHR10272">
    <property type="entry name" value="PLATELET-ACTIVATING FACTOR ACETYLHYDROLASE"/>
    <property type="match status" value="1"/>
</dbReference>
<evidence type="ECO:0000256" key="1">
    <source>
        <dbReference type="ARBA" id="ARBA00022801"/>
    </source>
</evidence>
<accession>A0A5R9F5A9</accession>
<dbReference type="GO" id="GO:0016042">
    <property type="term" value="P:lipid catabolic process"/>
    <property type="evidence" value="ECO:0007669"/>
    <property type="project" value="UniProtKB-KW"/>
</dbReference>
<keyword evidence="7" id="KW-1185">Reference proteome</keyword>
<dbReference type="InterPro" id="IPR017395">
    <property type="entry name" value="Chlorophyllase-like"/>
</dbReference>
<dbReference type="PANTHER" id="PTHR10272:SF0">
    <property type="entry name" value="PLATELET-ACTIVATING FACTOR ACETYLHYDROLASE"/>
    <property type="match status" value="1"/>
</dbReference>
<feature type="compositionally biased region" description="Basic and acidic residues" evidence="4">
    <location>
        <begin position="1"/>
        <end position="12"/>
    </location>
</feature>
<dbReference type="OrthoDB" id="9808543at2"/>
<dbReference type="SUPFAM" id="SSF53474">
    <property type="entry name" value="alpha/beta-Hydrolases"/>
    <property type="match status" value="1"/>
</dbReference>
<evidence type="ECO:0000256" key="4">
    <source>
        <dbReference type="SAM" id="MobiDB-lite"/>
    </source>
</evidence>
<evidence type="ECO:0008006" key="8">
    <source>
        <dbReference type="Google" id="ProtNLM"/>
    </source>
</evidence>
<dbReference type="InterPro" id="IPR029058">
    <property type="entry name" value="AB_hydrolase_fold"/>
</dbReference>
<feature type="region of interest" description="Disordered" evidence="4">
    <location>
        <begin position="1"/>
        <end position="20"/>
    </location>
</feature>
<evidence type="ECO:0000256" key="5">
    <source>
        <dbReference type="SAM" id="Phobius"/>
    </source>
</evidence>
<reference evidence="6 7" key="1">
    <citation type="submission" date="2019-04" db="EMBL/GenBank/DDBJ databases">
        <title>Bacillus caeni sp. nov., a bacterium isolated from mangrove sediment.</title>
        <authorList>
            <person name="Huang H."/>
            <person name="Mo K."/>
            <person name="Hu Y."/>
        </authorList>
    </citation>
    <scope>NUCLEOTIDE SEQUENCE [LARGE SCALE GENOMIC DNA]</scope>
    <source>
        <strain evidence="6 7">HB172195</strain>
    </source>
</reference>
<organism evidence="6 7">
    <name type="scientific">Exobacillus caeni</name>
    <dbReference type="NCBI Taxonomy" id="2574798"/>
    <lineage>
        <taxon>Bacteria</taxon>
        <taxon>Bacillati</taxon>
        <taxon>Bacillota</taxon>
        <taxon>Bacilli</taxon>
        <taxon>Bacillales</taxon>
        <taxon>Guptibacillaceae</taxon>
        <taxon>Exobacillus</taxon>
    </lineage>
</organism>
<keyword evidence="1" id="KW-0378">Hydrolase</keyword>
<feature type="transmembrane region" description="Helical" evidence="5">
    <location>
        <begin position="129"/>
        <end position="152"/>
    </location>
</feature>
<proteinExistence type="predicted"/>
<dbReference type="Pfam" id="PF07224">
    <property type="entry name" value="Chlorophyllase"/>
    <property type="match status" value="1"/>
</dbReference>
<dbReference type="GO" id="GO:0003847">
    <property type="term" value="F:1-alkyl-2-acetylglycerophosphocholine esterase activity"/>
    <property type="evidence" value="ECO:0007669"/>
    <property type="project" value="TreeGrafter"/>
</dbReference>
<dbReference type="EMBL" id="SWLG01000006">
    <property type="protein sequence ID" value="TLS37580.1"/>
    <property type="molecule type" value="Genomic_DNA"/>
</dbReference>
<keyword evidence="3" id="KW-0443">Lipid metabolism</keyword>
<keyword evidence="2" id="KW-0442">Lipid degradation</keyword>
<evidence type="ECO:0000313" key="7">
    <source>
        <dbReference type="Proteomes" id="UP000308230"/>
    </source>
</evidence>
<keyword evidence="5" id="KW-0472">Membrane</keyword>
<feature type="transmembrane region" description="Helical" evidence="5">
    <location>
        <begin position="78"/>
        <end position="98"/>
    </location>
</feature>
<feature type="transmembrane region" description="Helical" evidence="5">
    <location>
        <begin position="164"/>
        <end position="182"/>
    </location>
</feature>
<gene>
    <name evidence="6" type="ORF">FCL54_10600</name>
</gene>
<evidence type="ECO:0000256" key="3">
    <source>
        <dbReference type="ARBA" id="ARBA00023098"/>
    </source>
</evidence>